<evidence type="ECO:0000313" key="11">
    <source>
        <dbReference type="Proteomes" id="UP000026962"/>
    </source>
</evidence>
<keyword evidence="4 7" id="KW-0863">Zinc-finger</keyword>
<accession>A0A0E0JXZ3</accession>
<dbReference type="STRING" id="4537.A0A0E0JXZ3"/>
<evidence type="ECO:0000256" key="8">
    <source>
        <dbReference type="SAM" id="Phobius"/>
    </source>
</evidence>
<evidence type="ECO:0000256" key="2">
    <source>
        <dbReference type="ARBA" id="ARBA00012483"/>
    </source>
</evidence>
<dbReference type="GO" id="GO:0061630">
    <property type="term" value="F:ubiquitin protein ligase activity"/>
    <property type="evidence" value="ECO:0007669"/>
    <property type="project" value="UniProtKB-EC"/>
</dbReference>
<evidence type="ECO:0000256" key="6">
    <source>
        <dbReference type="ARBA" id="ARBA00024209"/>
    </source>
</evidence>
<dbReference type="Proteomes" id="UP000026962">
    <property type="component" value="Chromosome 2"/>
</dbReference>
<feature type="transmembrane region" description="Helical" evidence="8">
    <location>
        <begin position="41"/>
        <end position="67"/>
    </location>
</feature>
<sequence>MDWFVRCYMLAIANGVCIGGAAMIVYGLVQVSRTGGDAGSIVVLSLFLALWVAVGSCVYASFCGAFFPWASLQARARGAGGFVCSPCWCGRRLLPRRNGGGGGSSGLPQSHLDVLPREPPVRGARVATADDIRAYEQPPGDVDGGGAAPPECAVCLGEVEQGEMVKRLPACLHVFHQRCIDAWLRGNSTCPVCRCNAFAAAAPLPAQMV</sequence>
<dbReference type="EC" id="2.3.2.27" evidence="2"/>
<dbReference type="InterPro" id="IPR013083">
    <property type="entry name" value="Znf_RING/FYVE/PHD"/>
</dbReference>
<evidence type="ECO:0000313" key="10">
    <source>
        <dbReference type="EnsemblPlants" id="OPUNC02G09450.1"/>
    </source>
</evidence>
<dbReference type="EnsemblPlants" id="OPUNC02G09450.1">
    <property type="protein sequence ID" value="OPUNC02G09450.1"/>
    <property type="gene ID" value="OPUNC02G09450"/>
</dbReference>
<reference evidence="10" key="2">
    <citation type="submission" date="2018-05" db="EMBL/GenBank/DDBJ databases">
        <title>OpunRS2 (Oryza punctata Reference Sequence Version 2).</title>
        <authorList>
            <person name="Zhang J."/>
            <person name="Kudrna D."/>
            <person name="Lee S."/>
            <person name="Talag J."/>
            <person name="Welchert J."/>
            <person name="Wing R.A."/>
        </authorList>
    </citation>
    <scope>NUCLEOTIDE SEQUENCE [LARGE SCALE GENOMIC DNA]</scope>
</reference>
<dbReference type="eggNOG" id="KOG0800">
    <property type="taxonomic scope" value="Eukaryota"/>
</dbReference>
<keyword evidence="8" id="KW-0472">Membrane</keyword>
<proteinExistence type="inferred from homology"/>
<comment type="similarity">
    <text evidence="6">Belongs to the RING-type zinc finger family. ATL subfamily.</text>
</comment>
<evidence type="ECO:0000256" key="1">
    <source>
        <dbReference type="ARBA" id="ARBA00000900"/>
    </source>
</evidence>
<feature type="domain" description="RING-type" evidence="9">
    <location>
        <begin position="152"/>
        <end position="194"/>
    </location>
</feature>
<dbReference type="Gene3D" id="3.30.40.10">
    <property type="entry name" value="Zinc/RING finger domain, C3HC4 (zinc finger)"/>
    <property type="match status" value="1"/>
</dbReference>
<protein>
    <recommendedName>
        <fullName evidence="2">RING-type E3 ubiquitin transferase</fullName>
        <ecNumber evidence="2">2.3.2.27</ecNumber>
    </recommendedName>
</protein>
<comment type="catalytic activity">
    <reaction evidence="1">
        <text>S-ubiquitinyl-[E2 ubiquitin-conjugating enzyme]-L-cysteine + [acceptor protein]-L-lysine = [E2 ubiquitin-conjugating enzyme]-L-cysteine + N(6)-ubiquitinyl-[acceptor protein]-L-lysine.</text>
        <dbReference type="EC" id="2.3.2.27"/>
    </reaction>
</comment>
<dbReference type="PANTHER" id="PTHR14155">
    <property type="entry name" value="RING FINGER DOMAIN-CONTAINING"/>
    <property type="match status" value="1"/>
</dbReference>
<evidence type="ECO:0000259" key="9">
    <source>
        <dbReference type="PROSITE" id="PS50089"/>
    </source>
</evidence>
<dbReference type="Pfam" id="PF13639">
    <property type="entry name" value="zf-RING_2"/>
    <property type="match status" value="1"/>
</dbReference>
<organism evidence="10">
    <name type="scientific">Oryza punctata</name>
    <name type="common">Red rice</name>
    <dbReference type="NCBI Taxonomy" id="4537"/>
    <lineage>
        <taxon>Eukaryota</taxon>
        <taxon>Viridiplantae</taxon>
        <taxon>Streptophyta</taxon>
        <taxon>Embryophyta</taxon>
        <taxon>Tracheophyta</taxon>
        <taxon>Spermatophyta</taxon>
        <taxon>Magnoliopsida</taxon>
        <taxon>Liliopsida</taxon>
        <taxon>Poales</taxon>
        <taxon>Poaceae</taxon>
        <taxon>BOP clade</taxon>
        <taxon>Oryzoideae</taxon>
        <taxon>Oryzeae</taxon>
        <taxon>Oryzinae</taxon>
        <taxon>Oryza</taxon>
    </lineage>
</organism>
<dbReference type="SMART" id="SM00184">
    <property type="entry name" value="RING"/>
    <property type="match status" value="1"/>
</dbReference>
<dbReference type="InterPro" id="IPR053238">
    <property type="entry name" value="RING-H2_zinc_finger"/>
</dbReference>
<dbReference type="AlphaFoldDB" id="A0A0E0JXZ3"/>
<dbReference type="PANTHER" id="PTHR14155:SF625">
    <property type="entry name" value="OS02G0248240 PROTEIN"/>
    <property type="match status" value="1"/>
</dbReference>
<dbReference type="SUPFAM" id="SSF57850">
    <property type="entry name" value="RING/U-box"/>
    <property type="match status" value="1"/>
</dbReference>
<keyword evidence="11" id="KW-1185">Reference proteome</keyword>
<dbReference type="CDD" id="cd16461">
    <property type="entry name" value="RING-H2_EL5-like"/>
    <property type="match status" value="1"/>
</dbReference>
<dbReference type="PROSITE" id="PS50089">
    <property type="entry name" value="ZF_RING_2"/>
    <property type="match status" value="1"/>
</dbReference>
<dbReference type="Gramene" id="OPUNC02G09450.1">
    <property type="protein sequence ID" value="OPUNC02G09450.1"/>
    <property type="gene ID" value="OPUNC02G09450"/>
</dbReference>
<reference evidence="10" key="1">
    <citation type="submission" date="2015-04" db="UniProtKB">
        <authorList>
            <consortium name="EnsemblPlants"/>
        </authorList>
    </citation>
    <scope>IDENTIFICATION</scope>
</reference>
<dbReference type="HOGENOM" id="CLU_084614_1_0_1"/>
<dbReference type="InterPro" id="IPR001841">
    <property type="entry name" value="Znf_RING"/>
</dbReference>
<dbReference type="OMA" id="MAMDCFS"/>
<keyword evidence="8" id="KW-0812">Transmembrane</keyword>
<feature type="transmembrane region" description="Helical" evidence="8">
    <location>
        <begin position="7"/>
        <end position="29"/>
    </location>
</feature>
<keyword evidence="8" id="KW-1133">Transmembrane helix</keyword>
<name>A0A0E0JXZ3_ORYPU</name>
<dbReference type="GO" id="GO:0008270">
    <property type="term" value="F:zinc ion binding"/>
    <property type="evidence" value="ECO:0007669"/>
    <property type="project" value="UniProtKB-KW"/>
</dbReference>
<keyword evidence="5" id="KW-0862">Zinc</keyword>
<keyword evidence="3" id="KW-0479">Metal-binding</keyword>
<evidence type="ECO:0000256" key="5">
    <source>
        <dbReference type="ARBA" id="ARBA00022833"/>
    </source>
</evidence>
<evidence type="ECO:0000256" key="4">
    <source>
        <dbReference type="ARBA" id="ARBA00022771"/>
    </source>
</evidence>
<evidence type="ECO:0000256" key="3">
    <source>
        <dbReference type="ARBA" id="ARBA00022723"/>
    </source>
</evidence>
<evidence type="ECO:0000256" key="7">
    <source>
        <dbReference type="PROSITE-ProRule" id="PRU00175"/>
    </source>
</evidence>